<reference evidence="3" key="1">
    <citation type="journal article" date="2019" name="Int. J. Syst. Evol. Microbiol.">
        <title>The Global Catalogue of Microorganisms (GCM) 10K type strain sequencing project: providing services to taxonomists for standard genome sequencing and annotation.</title>
        <authorList>
            <consortium name="The Broad Institute Genomics Platform"/>
            <consortium name="The Broad Institute Genome Sequencing Center for Infectious Disease"/>
            <person name="Wu L."/>
            <person name="Ma J."/>
        </authorList>
    </citation>
    <scope>NUCLEOTIDE SEQUENCE [LARGE SCALE GENOMIC DNA]</scope>
    <source>
        <strain evidence="3">KCTC 22671</strain>
    </source>
</reference>
<dbReference type="SUPFAM" id="SSF109854">
    <property type="entry name" value="DinB/YfiT-like putative metalloenzymes"/>
    <property type="match status" value="1"/>
</dbReference>
<gene>
    <name evidence="2" type="ORF">ACFS5J_08930</name>
</gene>
<keyword evidence="3" id="KW-1185">Reference proteome</keyword>
<dbReference type="RefSeq" id="WP_379811763.1">
    <property type="nucleotide sequence ID" value="NZ_JBHUPC010000013.1"/>
</dbReference>
<evidence type="ECO:0000259" key="1">
    <source>
        <dbReference type="Pfam" id="PF12867"/>
    </source>
</evidence>
<proteinExistence type="predicted"/>
<sequence>MDETFKINHANRKVLFHYLETLSIPQLNTIPSGFSNNIIWNIGHIVVVQQLLVYNLSGLPMLVSSEMISQYKRGTTPNGEVTTEDVEELKKLLFLTLEQTQKDFEIGTFEKYMEYTTMTGYRIPDAKAAMEFNNFHEGVHLGIIMQLKKFV</sequence>
<dbReference type="InterPro" id="IPR034660">
    <property type="entry name" value="DinB/YfiT-like"/>
</dbReference>
<dbReference type="Proteomes" id="UP001597534">
    <property type="component" value="Unassembled WGS sequence"/>
</dbReference>
<dbReference type="EMBL" id="JBHUPC010000013">
    <property type="protein sequence ID" value="MFD2892132.1"/>
    <property type="molecule type" value="Genomic_DNA"/>
</dbReference>
<accession>A0ABW5YM09</accession>
<dbReference type="Pfam" id="PF12867">
    <property type="entry name" value="DinB_2"/>
    <property type="match status" value="1"/>
</dbReference>
<dbReference type="InterPro" id="IPR024775">
    <property type="entry name" value="DinB-like"/>
</dbReference>
<comment type="caution">
    <text evidence="2">The sequence shown here is derived from an EMBL/GenBank/DDBJ whole genome shotgun (WGS) entry which is preliminary data.</text>
</comment>
<feature type="domain" description="DinB-like" evidence="1">
    <location>
        <begin position="10"/>
        <end position="144"/>
    </location>
</feature>
<name>A0ABW5YM09_9FLAO</name>
<organism evidence="2 3">
    <name type="scientific">Flavobacterium chuncheonense</name>
    <dbReference type="NCBI Taxonomy" id="2026653"/>
    <lineage>
        <taxon>Bacteria</taxon>
        <taxon>Pseudomonadati</taxon>
        <taxon>Bacteroidota</taxon>
        <taxon>Flavobacteriia</taxon>
        <taxon>Flavobacteriales</taxon>
        <taxon>Flavobacteriaceae</taxon>
        <taxon>Flavobacterium</taxon>
    </lineage>
</organism>
<evidence type="ECO:0000313" key="3">
    <source>
        <dbReference type="Proteomes" id="UP001597534"/>
    </source>
</evidence>
<dbReference type="Gene3D" id="1.20.120.450">
    <property type="entry name" value="dinb family like domain"/>
    <property type="match status" value="1"/>
</dbReference>
<evidence type="ECO:0000313" key="2">
    <source>
        <dbReference type="EMBL" id="MFD2892132.1"/>
    </source>
</evidence>
<protein>
    <submittedName>
        <fullName evidence="2">DinB family protein</fullName>
    </submittedName>
</protein>